<dbReference type="OrthoDB" id="8595155at2"/>
<name>A0A2N1J361_9BACT</name>
<dbReference type="AlphaFoldDB" id="A0A2N1J361"/>
<dbReference type="InterPro" id="IPR029063">
    <property type="entry name" value="SAM-dependent_MTases_sf"/>
</dbReference>
<dbReference type="PANTHER" id="PTHR44942">
    <property type="entry name" value="METHYLTRANSF_11 DOMAIN-CONTAINING PROTEIN"/>
    <property type="match status" value="1"/>
</dbReference>
<evidence type="ECO:0000313" key="5">
    <source>
        <dbReference type="EMBL" id="PKI80990.1"/>
    </source>
</evidence>
<keyword evidence="2 5" id="KW-0489">Methyltransferase</keyword>
<reference evidence="5 6" key="1">
    <citation type="submission" date="2017-09" db="EMBL/GenBank/DDBJ databases">
        <title>Genomics of the genus Arcobacter.</title>
        <authorList>
            <person name="Perez-Cataluna A."/>
            <person name="Figueras M.J."/>
            <person name="Salas-Masso N."/>
        </authorList>
    </citation>
    <scope>NUCLEOTIDE SEQUENCE [LARGE SCALE GENOMIC DNA]</scope>
    <source>
        <strain evidence="5 6">DSM 18005</strain>
    </source>
</reference>
<feature type="domain" description="Methyltransferase type 11" evidence="4">
    <location>
        <begin position="29"/>
        <end position="125"/>
    </location>
</feature>
<organism evidence="5 6">
    <name type="scientific">Malaciobacter halophilus</name>
    <dbReference type="NCBI Taxonomy" id="197482"/>
    <lineage>
        <taxon>Bacteria</taxon>
        <taxon>Pseudomonadati</taxon>
        <taxon>Campylobacterota</taxon>
        <taxon>Epsilonproteobacteria</taxon>
        <taxon>Campylobacterales</taxon>
        <taxon>Arcobacteraceae</taxon>
        <taxon>Malaciobacter</taxon>
    </lineage>
</organism>
<dbReference type="SUPFAM" id="SSF53335">
    <property type="entry name" value="S-adenosyl-L-methionine-dependent methyltransferases"/>
    <property type="match status" value="1"/>
</dbReference>
<dbReference type="PANTHER" id="PTHR44942:SF4">
    <property type="entry name" value="METHYLTRANSFERASE TYPE 11 DOMAIN-CONTAINING PROTEIN"/>
    <property type="match status" value="1"/>
</dbReference>
<dbReference type="Pfam" id="PF08241">
    <property type="entry name" value="Methyltransf_11"/>
    <property type="match status" value="1"/>
</dbReference>
<comment type="similarity">
    <text evidence="1">Belongs to the methyltransferase superfamily.</text>
</comment>
<dbReference type="RefSeq" id="WP_101184608.1">
    <property type="nucleotide sequence ID" value="NZ_CP031218.1"/>
</dbReference>
<dbReference type="InterPro" id="IPR020596">
    <property type="entry name" value="rRNA_Ade_Mease_Trfase_CS"/>
</dbReference>
<dbReference type="CDD" id="cd02440">
    <property type="entry name" value="AdoMet_MTases"/>
    <property type="match status" value="1"/>
</dbReference>
<dbReference type="Proteomes" id="UP000233248">
    <property type="component" value="Unassembled WGS sequence"/>
</dbReference>
<dbReference type="InterPro" id="IPR051052">
    <property type="entry name" value="Diverse_substrate_MTase"/>
</dbReference>
<dbReference type="KEGG" id="ahs:AHALO_1273"/>
<gene>
    <name evidence="5" type="ORF">CP960_06500</name>
</gene>
<comment type="caution">
    <text evidence="5">The sequence shown here is derived from an EMBL/GenBank/DDBJ whole genome shotgun (WGS) entry which is preliminary data.</text>
</comment>
<dbReference type="Gene3D" id="3.40.50.150">
    <property type="entry name" value="Vaccinia Virus protein VP39"/>
    <property type="match status" value="1"/>
</dbReference>
<evidence type="ECO:0000256" key="3">
    <source>
        <dbReference type="ARBA" id="ARBA00022679"/>
    </source>
</evidence>
<evidence type="ECO:0000256" key="1">
    <source>
        <dbReference type="ARBA" id="ARBA00008361"/>
    </source>
</evidence>
<keyword evidence="6" id="KW-1185">Reference proteome</keyword>
<sequence length="234" mass="27600">MQLLRDNIEQIINEAYLIETLNLDNKTILELGCGSANMTKQLAQTGVNRKIIACEVDEIQHKKNLLFNIENIEFKLCGAQNIELDDESVDMVFMFKSFHHIPENFMNKALDEIKRVLKPNGLAYISEPLHQGAQNELVAMFHNEEHVRKKAFEAIKNSVDKEQFKLFKEIFFKTEITYLNFEDFEKKQMNQSYNNIQITDELKYKIKEKFDKYNDGKETTFYKPFRVDILQKIV</sequence>
<dbReference type="PROSITE" id="PS01131">
    <property type="entry name" value="RRNA_A_DIMETH"/>
    <property type="match status" value="1"/>
</dbReference>
<evidence type="ECO:0000313" key="6">
    <source>
        <dbReference type="Proteomes" id="UP000233248"/>
    </source>
</evidence>
<accession>A0A2N1J361</accession>
<keyword evidence="3 5" id="KW-0808">Transferase</keyword>
<protein>
    <submittedName>
        <fullName evidence="5">SAM-dependent methyltransferase</fullName>
    </submittedName>
</protein>
<dbReference type="InterPro" id="IPR013216">
    <property type="entry name" value="Methyltransf_11"/>
</dbReference>
<evidence type="ECO:0000259" key="4">
    <source>
        <dbReference type="Pfam" id="PF08241"/>
    </source>
</evidence>
<dbReference type="EMBL" id="NXIF01000025">
    <property type="protein sequence ID" value="PKI80990.1"/>
    <property type="molecule type" value="Genomic_DNA"/>
</dbReference>
<proteinExistence type="inferred from homology"/>
<evidence type="ECO:0000256" key="2">
    <source>
        <dbReference type="ARBA" id="ARBA00022603"/>
    </source>
</evidence>
<dbReference type="GO" id="GO:0000179">
    <property type="term" value="F:rRNA (adenine-N6,N6-)-dimethyltransferase activity"/>
    <property type="evidence" value="ECO:0007669"/>
    <property type="project" value="InterPro"/>
</dbReference>